<keyword evidence="1" id="KW-1015">Disulfide bond</keyword>
<keyword evidence="2" id="KW-0812">Transmembrane</keyword>
<feature type="signal peptide" evidence="3">
    <location>
        <begin position="1"/>
        <end position="20"/>
    </location>
</feature>
<sequence length="220" mass="25863">MKLFIQFYITIVLFHITINCDKHEEKAQTREYHAIDNSGINITCEVTKYNPCMHDSQCYYTNMTSEYFCKCKKCYSGQFCQDKICNLNDQNDSTAYHTVFISDYIYTSIVGVVYLFAFICTIRISRRNDKFQEKISSGEVFDSVSTTVNNKNSIVQELASNMNVDERKKNIELENYIINNTLSSEFYSVTDKNNNYEKENTYNLWDDLKMKLKNKTTKNK</sequence>
<dbReference type="AlphaFoldDB" id="A0A0K0ENM7"/>
<name>A0A0K0ENM7_STRER</name>
<dbReference type="SUPFAM" id="SSF57196">
    <property type="entry name" value="EGF/Laminin"/>
    <property type="match status" value="1"/>
</dbReference>
<organism evidence="6">
    <name type="scientific">Strongyloides stercoralis</name>
    <name type="common">Threadworm</name>
    <dbReference type="NCBI Taxonomy" id="6248"/>
    <lineage>
        <taxon>Eukaryota</taxon>
        <taxon>Metazoa</taxon>
        <taxon>Ecdysozoa</taxon>
        <taxon>Nematoda</taxon>
        <taxon>Chromadorea</taxon>
        <taxon>Rhabditida</taxon>
        <taxon>Tylenchina</taxon>
        <taxon>Panagrolaimomorpha</taxon>
        <taxon>Strongyloidoidea</taxon>
        <taxon>Strongyloididae</taxon>
        <taxon>Strongyloides</taxon>
    </lineage>
</organism>
<dbReference type="WBParaSite" id="SSTP_0001106400.1">
    <property type="protein sequence ID" value="SSTP_0001106400.1"/>
    <property type="gene ID" value="SSTP_0001106400"/>
</dbReference>
<reference evidence="6" key="1">
    <citation type="submission" date="2015-08" db="UniProtKB">
        <authorList>
            <consortium name="WormBaseParasite"/>
        </authorList>
    </citation>
    <scope>IDENTIFICATION</scope>
</reference>
<keyword evidence="2" id="KW-1133">Transmembrane helix</keyword>
<feature type="chain" id="PRO_5005328374" evidence="3">
    <location>
        <begin position="21"/>
        <end position="220"/>
    </location>
</feature>
<dbReference type="Proteomes" id="UP000035681">
    <property type="component" value="Unplaced"/>
</dbReference>
<dbReference type="PROSITE" id="PS00022">
    <property type="entry name" value="EGF_1"/>
    <property type="match status" value="1"/>
</dbReference>
<evidence type="ECO:0000256" key="3">
    <source>
        <dbReference type="SAM" id="SignalP"/>
    </source>
</evidence>
<comment type="caution">
    <text evidence="1">Lacks conserved residue(s) required for the propagation of feature annotation.</text>
</comment>
<evidence type="ECO:0000256" key="1">
    <source>
        <dbReference type="PROSITE-ProRule" id="PRU00076"/>
    </source>
</evidence>
<accession>A0A0K0ENM7</accession>
<evidence type="ECO:0000259" key="4">
    <source>
        <dbReference type="PROSITE" id="PS50026"/>
    </source>
</evidence>
<keyword evidence="1" id="KW-0245">EGF-like domain</keyword>
<dbReference type="PROSITE" id="PS50026">
    <property type="entry name" value="EGF_3"/>
    <property type="match status" value="1"/>
</dbReference>
<keyword evidence="2" id="KW-0472">Membrane</keyword>
<evidence type="ECO:0000313" key="5">
    <source>
        <dbReference type="Proteomes" id="UP000035681"/>
    </source>
</evidence>
<proteinExistence type="predicted"/>
<dbReference type="Gene3D" id="2.10.25.10">
    <property type="entry name" value="Laminin"/>
    <property type="match status" value="1"/>
</dbReference>
<feature type="domain" description="EGF-like" evidence="4">
    <location>
        <begin position="40"/>
        <end position="81"/>
    </location>
</feature>
<feature type="disulfide bond" evidence="1">
    <location>
        <begin position="52"/>
        <end position="69"/>
    </location>
</feature>
<evidence type="ECO:0000313" key="6">
    <source>
        <dbReference type="WBParaSite" id="SSTP_0001106400.1"/>
    </source>
</evidence>
<feature type="transmembrane region" description="Helical" evidence="2">
    <location>
        <begin position="104"/>
        <end position="124"/>
    </location>
</feature>
<keyword evidence="3" id="KW-0732">Signal</keyword>
<keyword evidence="5" id="KW-1185">Reference proteome</keyword>
<dbReference type="WBParaSite" id="TCONS_00005146.p1">
    <property type="protein sequence ID" value="TCONS_00005146.p1"/>
    <property type="gene ID" value="XLOC_003483"/>
</dbReference>
<evidence type="ECO:0000313" key="7">
    <source>
        <dbReference type="WBParaSite" id="TCONS_00005146.p1"/>
    </source>
</evidence>
<feature type="disulfide bond" evidence="1">
    <location>
        <begin position="71"/>
        <end position="80"/>
    </location>
</feature>
<protein>
    <submittedName>
        <fullName evidence="6 7">EGF-like domain-containing protein</fullName>
    </submittedName>
</protein>
<evidence type="ECO:0000256" key="2">
    <source>
        <dbReference type="SAM" id="Phobius"/>
    </source>
</evidence>
<dbReference type="InterPro" id="IPR000742">
    <property type="entry name" value="EGF"/>
</dbReference>